<evidence type="ECO:0000313" key="3">
    <source>
        <dbReference type="Proteomes" id="UP000236592"/>
    </source>
</evidence>
<feature type="transmembrane region" description="Helical" evidence="1">
    <location>
        <begin position="71"/>
        <end position="89"/>
    </location>
</feature>
<gene>
    <name evidence="2" type="ORF">C1A40_01135</name>
</gene>
<dbReference type="AlphaFoldDB" id="A0A2I7SE32"/>
<reference evidence="3" key="1">
    <citation type="submission" date="2018-01" db="EMBL/GenBank/DDBJ databases">
        <title>Complete genome of Tamlana sp. UJ94.</title>
        <authorList>
            <person name="Jung J."/>
            <person name="Chung D."/>
            <person name="Bae S.S."/>
            <person name="Baek K."/>
        </authorList>
    </citation>
    <scope>NUCLEOTIDE SEQUENCE [LARGE SCALE GENOMIC DNA]</scope>
    <source>
        <strain evidence="3">UJ94</strain>
    </source>
</reference>
<evidence type="ECO:0000313" key="2">
    <source>
        <dbReference type="EMBL" id="AUS04165.1"/>
    </source>
</evidence>
<proteinExistence type="predicted"/>
<dbReference type="RefSeq" id="WP_102994287.1">
    <property type="nucleotide sequence ID" value="NZ_CP025938.1"/>
</dbReference>
<keyword evidence="3" id="KW-1185">Reference proteome</keyword>
<protein>
    <submittedName>
        <fullName evidence="2">Uncharacterized protein</fullName>
    </submittedName>
</protein>
<sequence>MVLNNIEKLIEKYENGETSIAEEQELKRYFSESEVPEHLEGYKSLFTYFSVKQQETFNKALPLKKAPAMPYKWLTAVAATVVLLLGFYLGNRTENQDLGTINDPELAFMEVSKSLEMISTKFNQGASTVGYLDEVNKGASTLNYLNEMENATQIIFKKEKK</sequence>
<evidence type="ECO:0000256" key="1">
    <source>
        <dbReference type="SAM" id="Phobius"/>
    </source>
</evidence>
<organism evidence="2 3">
    <name type="scientific">Pseudotamlana carrageenivorans</name>
    <dbReference type="NCBI Taxonomy" id="2069432"/>
    <lineage>
        <taxon>Bacteria</taxon>
        <taxon>Pseudomonadati</taxon>
        <taxon>Bacteroidota</taxon>
        <taxon>Flavobacteriia</taxon>
        <taxon>Flavobacteriales</taxon>
        <taxon>Flavobacteriaceae</taxon>
        <taxon>Pseudotamlana</taxon>
    </lineage>
</organism>
<keyword evidence="1" id="KW-0472">Membrane</keyword>
<keyword evidence="1" id="KW-1133">Transmembrane helix</keyword>
<dbReference type="OrthoDB" id="1098521at2"/>
<name>A0A2I7SE32_9FLAO</name>
<dbReference type="Proteomes" id="UP000236592">
    <property type="component" value="Chromosome"/>
</dbReference>
<keyword evidence="1" id="KW-0812">Transmembrane</keyword>
<dbReference type="KEGG" id="taj:C1A40_01135"/>
<accession>A0A2I7SE32</accession>
<dbReference type="EMBL" id="CP025938">
    <property type="protein sequence ID" value="AUS04165.1"/>
    <property type="molecule type" value="Genomic_DNA"/>
</dbReference>